<name>A0A9P4QA21_9PEZI</name>
<reference evidence="2" key="1">
    <citation type="journal article" date="2020" name="Stud. Mycol.">
        <title>101 Dothideomycetes genomes: a test case for predicting lifestyles and emergence of pathogens.</title>
        <authorList>
            <person name="Haridas S."/>
            <person name="Albert R."/>
            <person name="Binder M."/>
            <person name="Bloem J."/>
            <person name="Labutti K."/>
            <person name="Salamov A."/>
            <person name="Andreopoulos B."/>
            <person name="Baker S."/>
            <person name="Barry K."/>
            <person name="Bills G."/>
            <person name="Bluhm B."/>
            <person name="Cannon C."/>
            <person name="Castanera R."/>
            <person name="Culley D."/>
            <person name="Daum C."/>
            <person name="Ezra D."/>
            <person name="Gonzalez J."/>
            <person name="Henrissat B."/>
            <person name="Kuo A."/>
            <person name="Liang C."/>
            <person name="Lipzen A."/>
            <person name="Lutzoni F."/>
            <person name="Magnuson J."/>
            <person name="Mondo S."/>
            <person name="Nolan M."/>
            <person name="Ohm R."/>
            <person name="Pangilinan J."/>
            <person name="Park H.-J."/>
            <person name="Ramirez L."/>
            <person name="Alfaro M."/>
            <person name="Sun H."/>
            <person name="Tritt A."/>
            <person name="Yoshinaga Y."/>
            <person name="Zwiers L.-H."/>
            <person name="Turgeon B."/>
            <person name="Goodwin S."/>
            <person name="Spatafora J."/>
            <person name="Crous P."/>
            <person name="Grigoriev I."/>
        </authorList>
    </citation>
    <scope>NUCLEOTIDE SEQUENCE</scope>
    <source>
        <strain evidence="2">CBS 116435</strain>
    </source>
</reference>
<feature type="transmembrane region" description="Helical" evidence="1">
    <location>
        <begin position="422"/>
        <end position="445"/>
    </location>
</feature>
<comment type="caution">
    <text evidence="2">The sequence shown here is derived from an EMBL/GenBank/DDBJ whole genome shotgun (WGS) entry which is preliminary data.</text>
</comment>
<evidence type="ECO:0000313" key="2">
    <source>
        <dbReference type="EMBL" id="KAF2721973.1"/>
    </source>
</evidence>
<evidence type="ECO:0000313" key="3">
    <source>
        <dbReference type="Proteomes" id="UP000799441"/>
    </source>
</evidence>
<gene>
    <name evidence="2" type="ORF">K431DRAFT_62802</name>
</gene>
<keyword evidence="1" id="KW-1133">Transmembrane helix</keyword>
<dbReference type="OrthoDB" id="5381672at2759"/>
<dbReference type="AlphaFoldDB" id="A0A9P4QA21"/>
<keyword evidence="1" id="KW-0472">Membrane</keyword>
<dbReference type="EMBL" id="MU003786">
    <property type="protein sequence ID" value="KAF2721973.1"/>
    <property type="molecule type" value="Genomic_DNA"/>
</dbReference>
<protein>
    <submittedName>
        <fullName evidence="2">Uncharacterized protein</fullName>
    </submittedName>
</protein>
<dbReference type="Proteomes" id="UP000799441">
    <property type="component" value="Unassembled WGS sequence"/>
</dbReference>
<proteinExistence type="predicted"/>
<organism evidence="2 3">
    <name type="scientific">Polychaeton citri CBS 116435</name>
    <dbReference type="NCBI Taxonomy" id="1314669"/>
    <lineage>
        <taxon>Eukaryota</taxon>
        <taxon>Fungi</taxon>
        <taxon>Dikarya</taxon>
        <taxon>Ascomycota</taxon>
        <taxon>Pezizomycotina</taxon>
        <taxon>Dothideomycetes</taxon>
        <taxon>Dothideomycetidae</taxon>
        <taxon>Capnodiales</taxon>
        <taxon>Capnodiaceae</taxon>
        <taxon>Polychaeton</taxon>
    </lineage>
</organism>
<keyword evidence="1" id="KW-0812">Transmembrane</keyword>
<accession>A0A9P4QA21</accession>
<sequence>MDLLQGGPAGQSEELDINLISILTRSAITSTYITDPQSRLWTRGFTDCNSTTSSLGEGDPQISPCFHGPSTLMNMSQLIDPFLAHLPSGFDTGLISQHLPRMNSSATREKIADADFPAGCEFLPGAFYVNFNHSGVFDSTSSDGSWSLSACMPANLTLSPWRATRDRQDISEQLYLNISTYSMLSGSTPFVGLYRITLNTTLGYFELPNIFNDHVAGPLLEQSPWKDAAPTNRSVQLPINSGQYRRDLGTAGISNSTLLLGSVVNKGPLLTIAMALFGERSFIASRYENPQAFVANFTTPQAKAEIDAGVNRDLFDELCVEQEPMMALLETNRVANRGTFADALYPGCIRGRSNQISNVHLEVEQWIMAFANGFSQDQIVNAFEAAAFLANQAWLLQSSYNPSMWVSYDPGADTEIPVISKAGIVLISVLLFVYLTAMFSMAWYCSRTPTWTSDLDAFAMMRIGAAMSDQIDFACVEDVDKVRILDETPGWIGDLTEDQGAVGELGLGASMPLTRLREVRCYE</sequence>
<evidence type="ECO:0000256" key="1">
    <source>
        <dbReference type="SAM" id="Phobius"/>
    </source>
</evidence>
<keyword evidence="3" id="KW-1185">Reference proteome</keyword>